<evidence type="ECO:0000256" key="5">
    <source>
        <dbReference type="ARBA" id="ARBA00022825"/>
    </source>
</evidence>
<proteinExistence type="inferred from homology"/>
<name>A0ABT4AGZ0_9BACT</name>
<evidence type="ECO:0000259" key="9">
    <source>
        <dbReference type="Pfam" id="PF05922"/>
    </source>
</evidence>
<dbReference type="InterPro" id="IPR050131">
    <property type="entry name" value="Peptidase_S8_subtilisin-like"/>
</dbReference>
<dbReference type="InterPro" id="IPR022398">
    <property type="entry name" value="Peptidase_S8_His-AS"/>
</dbReference>
<dbReference type="InterPro" id="IPR023827">
    <property type="entry name" value="Peptidase_S8_Asp-AS"/>
</dbReference>
<sequence length="560" mass="58399">MRRGWALLGLLALAACSGVDDVSGQGQNECRDVEAGALPAQPEAKSGRESFLVRYRSGARVSAAAVQRLGGQVTAQYHFVPAVAARLTPEERAQLAAHPDVERIEPDVELRALGLPSAVGSVQEYTHAVRLVQAPRVWDANEDGMLDTGAPVGSGIRVCVIDSGLDRRHPELSIPYAGGYDFVDEDEDPSDETDGVRGFGHGTHVAGIIAAQLSSGGVTRTGMNQGGMVGVAPGVELLIARVLNVHETASISAVLEGLEWCWNNNAHIASLSLGTSMDLGKIAREAFQTAHDKGMLIVAASGNDSGLGYEAPISYPAAYPSVLAVGAVDMDGEVAFFSNRGSGLSLVAPGVDVLSSISLQGATVSALDVEGEPYTSRSLFFSPAGEYTGALVDCGQGEPHGCKGATCDGFVAYVRLPGSRASSAAKNVMKQGARAIIFGIDESENESWLKALDGPGLKWVPSLAVGRESRATVLKNLGKPVHVNLRGVDYAELPGTSMAAPHVSAVAALVWSARPSLTATEVRVLLERTAKDLGDTGRDPSYGYGLVQAKAALDALQQLP</sequence>
<comment type="similarity">
    <text evidence="1 6 7">Belongs to the peptidase S8 family.</text>
</comment>
<evidence type="ECO:0000313" key="11">
    <source>
        <dbReference type="Proteomes" id="UP001207654"/>
    </source>
</evidence>
<dbReference type="InterPro" id="IPR023828">
    <property type="entry name" value="Peptidase_S8_Ser-AS"/>
</dbReference>
<feature type="domain" description="Peptidase S8/S53" evidence="8">
    <location>
        <begin position="483"/>
        <end position="545"/>
    </location>
</feature>
<dbReference type="PANTHER" id="PTHR43806:SF11">
    <property type="entry name" value="CEREVISIN-RELATED"/>
    <property type="match status" value="1"/>
</dbReference>
<feature type="domain" description="Peptidase S8/S53" evidence="8">
    <location>
        <begin position="153"/>
        <end position="357"/>
    </location>
</feature>
<dbReference type="PROSITE" id="PS51257">
    <property type="entry name" value="PROKAR_LIPOPROTEIN"/>
    <property type="match status" value="1"/>
</dbReference>
<evidence type="ECO:0000256" key="6">
    <source>
        <dbReference type="PROSITE-ProRule" id="PRU01240"/>
    </source>
</evidence>
<dbReference type="Pfam" id="PF00082">
    <property type="entry name" value="Peptidase_S8"/>
    <property type="match status" value="2"/>
</dbReference>
<evidence type="ECO:0000256" key="2">
    <source>
        <dbReference type="ARBA" id="ARBA00022670"/>
    </source>
</evidence>
<evidence type="ECO:0000313" key="10">
    <source>
        <dbReference type="EMBL" id="MCY1080954.1"/>
    </source>
</evidence>
<dbReference type="InterPro" id="IPR015500">
    <property type="entry name" value="Peptidase_S8_subtilisin-rel"/>
</dbReference>
<dbReference type="SUPFAM" id="SSF54897">
    <property type="entry name" value="Protease propeptides/inhibitors"/>
    <property type="match status" value="1"/>
</dbReference>
<dbReference type="Proteomes" id="UP001207654">
    <property type="component" value="Unassembled WGS sequence"/>
</dbReference>
<dbReference type="CDD" id="cd07477">
    <property type="entry name" value="Peptidases_S8_Subtilisin_subset"/>
    <property type="match status" value="1"/>
</dbReference>
<dbReference type="Pfam" id="PF05922">
    <property type="entry name" value="Inhibitor_I9"/>
    <property type="match status" value="1"/>
</dbReference>
<dbReference type="InterPro" id="IPR034202">
    <property type="entry name" value="Subtilisin_Carlsberg-like"/>
</dbReference>
<reference evidence="10 11" key="1">
    <citation type="submission" date="2022-11" db="EMBL/GenBank/DDBJ databases">
        <title>Minimal conservation of predation-associated metabolite biosynthetic gene clusters underscores biosynthetic potential of Myxococcota including descriptions for ten novel species: Archangium lansinium sp. nov., Myxococcus landrumus sp. nov., Nannocystis bai.</title>
        <authorList>
            <person name="Ahearne A."/>
            <person name="Stevens C."/>
            <person name="Phillips K."/>
        </authorList>
    </citation>
    <scope>NUCLEOTIDE SEQUENCE [LARGE SCALE GENOMIC DNA]</scope>
    <source>
        <strain evidence="10 11">MIWBW</strain>
    </source>
</reference>
<feature type="active site" description="Charge relay system" evidence="6">
    <location>
        <position position="201"/>
    </location>
</feature>
<keyword evidence="2 6" id="KW-0645">Protease</keyword>
<keyword evidence="5 6" id="KW-0720">Serine protease</keyword>
<accession>A0ABT4AGZ0</accession>
<dbReference type="InterPro" id="IPR000209">
    <property type="entry name" value="Peptidase_S8/S53_dom"/>
</dbReference>
<dbReference type="InterPro" id="IPR010259">
    <property type="entry name" value="S8pro/Inhibitor_I9"/>
</dbReference>
<dbReference type="PROSITE" id="PS00137">
    <property type="entry name" value="SUBTILASE_HIS"/>
    <property type="match status" value="1"/>
</dbReference>
<gene>
    <name evidence="10" type="ORF">OV287_41555</name>
</gene>
<keyword evidence="4 6" id="KW-0378">Hydrolase</keyword>
<feature type="active site" description="Charge relay system" evidence="6">
    <location>
        <position position="497"/>
    </location>
</feature>
<feature type="domain" description="Inhibitor I9" evidence="9">
    <location>
        <begin position="75"/>
        <end position="111"/>
    </location>
</feature>
<dbReference type="PRINTS" id="PR00723">
    <property type="entry name" value="SUBTILISIN"/>
</dbReference>
<dbReference type="Gene3D" id="3.30.70.80">
    <property type="entry name" value="Peptidase S8 propeptide/proteinase inhibitor I9"/>
    <property type="match status" value="1"/>
</dbReference>
<feature type="active site" description="Charge relay system" evidence="6">
    <location>
        <position position="162"/>
    </location>
</feature>
<dbReference type="PROSITE" id="PS00136">
    <property type="entry name" value="SUBTILASE_ASP"/>
    <property type="match status" value="1"/>
</dbReference>
<keyword evidence="11" id="KW-1185">Reference proteome</keyword>
<dbReference type="EMBL" id="JAPNKA010000001">
    <property type="protein sequence ID" value="MCY1080954.1"/>
    <property type="molecule type" value="Genomic_DNA"/>
</dbReference>
<evidence type="ECO:0000256" key="1">
    <source>
        <dbReference type="ARBA" id="ARBA00011073"/>
    </source>
</evidence>
<protein>
    <submittedName>
        <fullName evidence="10">S8 family serine peptidase</fullName>
    </submittedName>
</protein>
<dbReference type="RefSeq" id="WP_267539579.1">
    <property type="nucleotide sequence ID" value="NZ_JAPNKA010000001.1"/>
</dbReference>
<organism evidence="10 11">
    <name type="scientific">Archangium lansingense</name>
    <dbReference type="NCBI Taxonomy" id="2995310"/>
    <lineage>
        <taxon>Bacteria</taxon>
        <taxon>Pseudomonadati</taxon>
        <taxon>Myxococcota</taxon>
        <taxon>Myxococcia</taxon>
        <taxon>Myxococcales</taxon>
        <taxon>Cystobacterineae</taxon>
        <taxon>Archangiaceae</taxon>
        <taxon>Archangium</taxon>
    </lineage>
</organism>
<dbReference type="Gene3D" id="3.50.30.30">
    <property type="match status" value="1"/>
</dbReference>
<dbReference type="CDD" id="cd00538">
    <property type="entry name" value="PA"/>
    <property type="match status" value="1"/>
</dbReference>
<dbReference type="PROSITE" id="PS51892">
    <property type="entry name" value="SUBTILASE"/>
    <property type="match status" value="1"/>
</dbReference>
<evidence type="ECO:0000256" key="7">
    <source>
        <dbReference type="RuleBase" id="RU003355"/>
    </source>
</evidence>
<dbReference type="Gene3D" id="3.40.50.200">
    <property type="entry name" value="Peptidase S8/S53 domain"/>
    <property type="match status" value="1"/>
</dbReference>
<dbReference type="SUPFAM" id="SSF52743">
    <property type="entry name" value="Subtilisin-like"/>
    <property type="match status" value="1"/>
</dbReference>
<keyword evidence="3" id="KW-0479">Metal-binding</keyword>
<dbReference type="InterPro" id="IPR036852">
    <property type="entry name" value="Peptidase_S8/S53_dom_sf"/>
</dbReference>
<evidence type="ECO:0000259" key="8">
    <source>
        <dbReference type="Pfam" id="PF00082"/>
    </source>
</evidence>
<evidence type="ECO:0000256" key="3">
    <source>
        <dbReference type="ARBA" id="ARBA00022723"/>
    </source>
</evidence>
<dbReference type="PANTHER" id="PTHR43806">
    <property type="entry name" value="PEPTIDASE S8"/>
    <property type="match status" value="1"/>
</dbReference>
<evidence type="ECO:0000256" key="4">
    <source>
        <dbReference type="ARBA" id="ARBA00022801"/>
    </source>
</evidence>
<dbReference type="PROSITE" id="PS00138">
    <property type="entry name" value="SUBTILASE_SER"/>
    <property type="match status" value="1"/>
</dbReference>
<dbReference type="InterPro" id="IPR037045">
    <property type="entry name" value="S8pro/Inhibitor_I9_sf"/>
</dbReference>
<comment type="caution">
    <text evidence="10">The sequence shown here is derived from an EMBL/GenBank/DDBJ whole genome shotgun (WGS) entry which is preliminary data.</text>
</comment>